<dbReference type="GO" id="GO:0060147">
    <property type="term" value="P:regulation of post-transcriptional gene silencing"/>
    <property type="evidence" value="ECO:0007669"/>
    <property type="project" value="EnsemblPlants"/>
</dbReference>
<dbReference type="PANTHER" id="PTHR36309:SF1">
    <property type="entry name" value="RNA-BINDING (RRM_RBD_RNP MOTIFS) FAMILY PROTEIN"/>
    <property type="match status" value="1"/>
</dbReference>
<name>A0A2R6PWW7_ACTCC</name>
<dbReference type="SMART" id="SM00360">
    <property type="entry name" value="RRM"/>
    <property type="match status" value="1"/>
</dbReference>
<dbReference type="EMBL" id="NKQK01000022">
    <property type="protein sequence ID" value="PSR98256.1"/>
    <property type="molecule type" value="Genomic_DNA"/>
</dbReference>
<dbReference type="InterPro" id="IPR053316">
    <property type="entry name" value="Epigenetic_reg_gene_expr"/>
</dbReference>
<dbReference type="GO" id="GO:1902290">
    <property type="term" value="P:positive regulation of defense response to oomycetes"/>
    <property type="evidence" value="ECO:0007669"/>
    <property type="project" value="EnsemblPlants"/>
</dbReference>
<dbReference type="STRING" id="1590841.A0A2R6PWW7"/>
<dbReference type="GO" id="GO:0006396">
    <property type="term" value="P:RNA processing"/>
    <property type="evidence" value="ECO:0007669"/>
    <property type="project" value="EnsemblPlants"/>
</dbReference>
<dbReference type="Pfam" id="PF00076">
    <property type="entry name" value="RRM_1"/>
    <property type="match status" value="1"/>
</dbReference>
<proteinExistence type="predicted"/>
<dbReference type="Gene3D" id="3.30.70.330">
    <property type="match status" value="1"/>
</dbReference>
<accession>A0A2R6PWW7</accession>
<protein>
    <submittedName>
        <fullName evidence="3">Paraspeckle component like</fullName>
    </submittedName>
</protein>
<dbReference type="PROSITE" id="PS50102">
    <property type="entry name" value="RRM"/>
    <property type="match status" value="1"/>
</dbReference>
<dbReference type="CDD" id="cd00590">
    <property type="entry name" value="RRM_SF"/>
    <property type="match status" value="1"/>
</dbReference>
<dbReference type="AlphaFoldDB" id="A0A2R6PWW7"/>
<evidence type="ECO:0000259" key="2">
    <source>
        <dbReference type="PROSITE" id="PS50102"/>
    </source>
</evidence>
<dbReference type="Proteomes" id="UP000241394">
    <property type="component" value="Chromosome LG22"/>
</dbReference>
<dbReference type="FunCoup" id="A0A2R6PWW7">
    <property type="interactions" value="1798"/>
</dbReference>
<evidence type="ECO:0000313" key="4">
    <source>
        <dbReference type="Proteomes" id="UP000241394"/>
    </source>
</evidence>
<dbReference type="Gramene" id="PSR98256">
    <property type="protein sequence ID" value="PSR98256"/>
    <property type="gene ID" value="CEY00_Acc24859"/>
</dbReference>
<dbReference type="PANTHER" id="PTHR36309">
    <property type="entry name" value="RNA-BINDING (RRM/RBD/RNP MOTIFS) FAMILY PROTEIN"/>
    <property type="match status" value="1"/>
</dbReference>
<dbReference type="InterPro" id="IPR012677">
    <property type="entry name" value="Nucleotide-bd_a/b_plait_sf"/>
</dbReference>
<keyword evidence="4" id="KW-1185">Reference proteome</keyword>
<comment type="caution">
    <text evidence="3">The sequence shown here is derived from an EMBL/GenBank/DDBJ whole genome shotgun (WGS) entry which is preliminary data.</text>
</comment>
<keyword evidence="1" id="KW-0694">RNA-binding</keyword>
<evidence type="ECO:0000256" key="1">
    <source>
        <dbReference type="PROSITE-ProRule" id="PRU00176"/>
    </source>
</evidence>
<dbReference type="OMA" id="MFDDRPI"/>
<dbReference type="GO" id="GO:0032991">
    <property type="term" value="C:protein-containing complex"/>
    <property type="evidence" value="ECO:0007669"/>
    <property type="project" value="EnsemblPlants"/>
</dbReference>
<dbReference type="InParanoid" id="A0A2R6PWW7"/>
<dbReference type="OrthoDB" id="1913496at2759"/>
<reference evidence="3 4" key="1">
    <citation type="submission" date="2017-07" db="EMBL/GenBank/DDBJ databases">
        <title>An improved, manually edited Actinidia chinensis var. chinensis (kiwifruit) genome highlights the challenges associated with draft genomes and gene prediction in plants.</title>
        <authorList>
            <person name="Pilkington S."/>
            <person name="Crowhurst R."/>
            <person name="Hilario E."/>
            <person name="Nardozza S."/>
            <person name="Fraser L."/>
            <person name="Peng Y."/>
            <person name="Gunaseelan K."/>
            <person name="Simpson R."/>
            <person name="Tahir J."/>
            <person name="Deroles S."/>
            <person name="Templeton K."/>
            <person name="Luo Z."/>
            <person name="Davy M."/>
            <person name="Cheng C."/>
            <person name="Mcneilage M."/>
            <person name="Scaglione D."/>
            <person name="Liu Y."/>
            <person name="Zhang Q."/>
            <person name="Datson P."/>
            <person name="De Silva N."/>
            <person name="Gardiner S."/>
            <person name="Bassett H."/>
            <person name="Chagne D."/>
            <person name="Mccallum J."/>
            <person name="Dzierzon H."/>
            <person name="Deng C."/>
            <person name="Wang Y.-Y."/>
            <person name="Barron N."/>
            <person name="Manako K."/>
            <person name="Bowen J."/>
            <person name="Foster T."/>
            <person name="Erridge Z."/>
            <person name="Tiffin H."/>
            <person name="Waite C."/>
            <person name="Davies K."/>
            <person name="Grierson E."/>
            <person name="Laing W."/>
            <person name="Kirk R."/>
            <person name="Chen X."/>
            <person name="Wood M."/>
            <person name="Montefiori M."/>
            <person name="Brummell D."/>
            <person name="Schwinn K."/>
            <person name="Catanach A."/>
            <person name="Fullerton C."/>
            <person name="Li D."/>
            <person name="Meiyalaghan S."/>
            <person name="Nieuwenhuizen N."/>
            <person name="Read N."/>
            <person name="Prakash R."/>
            <person name="Hunter D."/>
            <person name="Zhang H."/>
            <person name="Mckenzie M."/>
            <person name="Knabel M."/>
            <person name="Harris A."/>
            <person name="Allan A."/>
            <person name="Chen A."/>
            <person name="Janssen B."/>
            <person name="Plunkett B."/>
            <person name="Dwamena C."/>
            <person name="Voogd C."/>
            <person name="Leif D."/>
            <person name="Lafferty D."/>
            <person name="Souleyre E."/>
            <person name="Varkonyi-Gasic E."/>
            <person name="Gambi F."/>
            <person name="Hanley J."/>
            <person name="Yao J.-L."/>
            <person name="Cheung J."/>
            <person name="David K."/>
            <person name="Warren B."/>
            <person name="Marsh K."/>
            <person name="Snowden K."/>
            <person name="Lin-Wang K."/>
            <person name="Brian L."/>
            <person name="Martinez-Sanchez M."/>
            <person name="Wang M."/>
            <person name="Ileperuma N."/>
            <person name="Macnee N."/>
            <person name="Campin R."/>
            <person name="Mcatee P."/>
            <person name="Drummond R."/>
            <person name="Espley R."/>
            <person name="Ireland H."/>
            <person name="Wu R."/>
            <person name="Atkinson R."/>
            <person name="Karunairetnam S."/>
            <person name="Bulley S."/>
            <person name="Chunkath S."/>
            <person name="Hanley Z."/>
            <person name="Storey R."/>
            <person name="Thrimawithana A."/>
            <person name="Thomson S."/>
            <person name="David C."/>
            <person name="Testolin R."/>
        </authorList>
    </citation>
    <scope>NUCLEOTIDE SEQUENCE [LARGE SCALE GENOMIC DNA]</scope>
    <source>
        <strain evidence="4">cv. Red5</strain>
        <tissue evidence="3">Young leaf</tissue>
    </source>
</reference>
<feature type="domain" description="RRM" evidence="2">
    <location>
        <begin position="17"/>
        <end position="100"/>
    </location>
</feature>
<dbReference type="GO" id="GO:0003723">
    <property type="term" value="F:RNA binding"/>
    <property type="evidence" value="ECO:0007669"/>
    <property type="project" value="UniProtKB-UniRule"/>
</dbReference>
<dbReference type="GO" id="GO:0005634">
    <property type="term" value="C:nucleus"/>
    <property type="evidence" value="ECO:0007669"/>
    <property type="project" value="EnsemblPlants"/>
</dbReference>
<sequence>MDSAEEKYAAFEETVNRTVYVDNLSPLVTEAVLKTAFNQFGNVEKVEFIANFTQLRSTSRCALVEMQNPKQAKQIVEEMSNLPFMMSGMPRPVRVLAAEKEMFEDRPRKPGRKITCRWLDQDDPDFQIAQKLKHLAKKHAAEASFLLKQQLAEEEKLANQQAETLKANYKKYEMMDAVLFDGTAKSLANHYDMKGFKPS</sequence>
<evidence type="ECO:0000313" key="3">
    <source>
        <dbReference type="EMBL" id="PSR98256.1"/>
    </source>
</evidence>
<reference evidence="4" key="2">
    <citation type="journal article" date="2018" name="BMC Genomics">
        <title>A manually annotated Actinidia chinensis var. chinensis (kiwifruit) genome highlights the challenges associated with draft genomes and gene prediction in plants.</title>
        <authorList>
            <person name="Pilkington S.M."/>
            <person name="Crowhurst R."/>
            <person name="Hilario E."/>
            <person name="Nardozza S."/>
            <person name="Fraser L."/>
            <person name="Peng Y."/>
            <person name="Gunaseelan K."/>
            <person name="Simpson R."/>
            <person name="Tahir J."/>
            <person name="Deroles S.C."/>
            <person name="Templeton K."/>
            <person name="Luo Z."/>
            <person name="Davy M."/>
            <person name="Cheng C."/>
            <person name="McNeilage M."/>
            <person name="Scaglione D."/>
            <person name="Liu Y."/>
            <person name="Zhang Q."/>
            <person name="Datson P."/>
            <person name="De Silva N."/>
            <person name="Gardiner S.E."/>
            <person name="Bassett H."/>
            <person name="Chagne D."/>
            <person name="McCallum J."/>
            <person name="Dzierzon H."/>
            <person name="Deng C."/>
            <person name="Wang Y.Y."/>
            <person name="Barron L."/>
            <person name="Manako K."/>
            <person name="Bowen J."/>
            <person name="Foster T.M."/>
            <person name="Erridge Z.A."/>
            <person name="Tiffin H."/>
            <person name="Waite C.N."/>
            <person name="Davies K.M."/>
            <person name="Grierson E.P."/>
            <person name="Laing W.A."/>
            <person name="Kirk R."/>
            <person name="Chen X."/>
            <person name="Wood M."/>
            <person name="Montefiori M."/>
            <person name="Brummell D.A."/>
            <person name="Schwinn K.E."/>
            <person name="Catanach A."/>
            <person name="Fullerton C."/>
            <person name="Li D."/>
            <person name="Meiyalaghan S."/>
            <person name="Nieuwenhuizen N."/>
            <person name="Read N."/>
            <person name="Prakash R."/>
            <person name="Hunter D."/>
            <person name="Zhang H."/>
            <person name="McKenzie M."/>
            <person name="Knabel M."/>
            <person name="Harris A."/>
            <person name="Allan A.C."/>
            <person name="Gleave A."/>
            <person name="Chen A."/>
            <person name="Janssen B.J."/>
            <person name="Plunkett B."/>
            <person name="Ampomah-Dwamena C."/>
            <person name="Voogd C."/>
            <person name="Leif D."/>
            <person name="Lafferty D."/>
            <person name="Souleyre E.J.F."/>
            <person name="Varkonyi-Gasic E."/>
            <person name="Gambi F."/>
            <person name="Hanley J."/>
            <person name="Yao J.L."/>
            <person name="Cheung J."/>
            <person name="David K.M."/>
            <person name="Warren B."/>
            <person name="Marsh K."/>
            <person name="Snowden K.C."/>
            <person name="Lin-Wang K."/>
            <person name="Brian L."/>
            <person name="Martinez-Sanchez M."/>
            <person name="Wang M."/>
            <person name="Ileperuma N."/>
            <person name="Macnee N."/>
            <person name="Campin R."/>
            <person name="McAtee P."/>
            <person name="Drummond R.S.M."/>
            <person name="Espley R.V."/>
            <person name="Ireland H.S."/>
            <person name="Wu R."/>
            <person name="Atkinson R.G."/>
            <person name="Karunairetnam S."/>
            <person name="Bulley S."/>
            <person name="Chunkath S."/>
            <person name="Hanley Z."/>
            <person name="Storey R."/>
            <person name="Thrimawithana A.H."/>
            <person name="Thomson S."/>
            <person name="David C."/>
            <person name="Testolin R."/>
            <person name="Huang H."/>
            <person name="Hellens R.P."/>
            <person name="Schaffer R.J."/>
        </authorList>
    </citation>
    <scope>NUCLEOTIDE SEQUENCE [LARGE SCALE GENOMIC DNA]</scope>
    <source>
        <strain evidence="4">cv. Red5</strain>
    </source>
</reference>
<dbReference type="SUPFAM" id="SSF54928">
    <property type="entry name" value="RNA-binding domain, RBD"/>
    <property type="match status" value="1"/>
</dbReference>
<gene>
    <name evidence="3" type="ORF">CEY00_Acc24859</name>
</gene>
<organism evidence="3 4">
    <name type="scientific">Actinidia chinensis var. chinensis</name>
    <name type="common">Chinese soft-hair kiwi</name>
    <dbReference type="NCBI Taxonomy" id="1590841"/>
    <lineage>
        <taxon>Eukaryota</taxon>
        <taxon>Viridiplantae</taxon>
        <taxon>Streptophyta</taxon>
        <taxon>Embryophyta</taxon>
        <taxon>Tracheophyta</taxon>
        <taxon>Spermatophyta</taxon>
        <taxon>Magnoliopsida</taxon>
        <taxon>eudicotyledons</taxon>
        <taxon>Gunneridae</taxon>
        <taxon>Pentapetalae</taxon>
        <taxon>asterids</taxon>
        <taxon>Ericales</taxon>
        <taxon>Actinidiaceae</taxon>
        <taxon>Actinidia</taxon>
    </lineage>
</organism>
<dbReference type="InterPro" id="IPR035979">
    <property type="entry name" value="RBD_domain_sf"/>
</dbReference>
<dbReference type="InterPro" id="IPR000504">
    <property type="entry name" value="RRM_dom"/>
</dbReference>
<dbReference type="GO" id="GO:0040029">
    <property type="term" value="P:epigenetic regulation of gene expression"/>
    <property type="evidence" value="ECO:0007669"/>
    <property type="project" value="EnsemblPlants"/>
</dbReference>